<evidence type="ECO:0000313" key="6">
    <source>
        <dbReference type="EMBL" id="QAT42994.1"/>
    </source>
</evidence>
<dbReference type="EMBL" id="CP035281">
    <property type="protein sequence ID" value="QAT42994.1"/>
    <property type="molecule type" value="Genomic_DNA"/>
</dbReference>
<dbReference type="AlphaFoldDB" id="A0A410PVQ1"/>
<protein>
    <recommendedName>
        <fullName evidence="8">Amino acid permease</fullName>
    </recommendedName>
</protein>
<dbReference type="Gene3D" id="1.20.1740.10">
    <property type="entry name" value="Amino acid/polyamine transporter I"/>
    <property type="match status" value="1"/>
</dbReference>
<dbReference type="RefSeq" id="WP_128745643.1">
    <property type="nucleotide sequence ID" value="NZ_CP035281.1"/>
</dbReference>
<gene>
    <name evidence="6" type="ORF">EQM06_06955</name>
</gene>
<dbReference type="PANTHER" id="PTHR42770">
    <property type="entry name" value="AMINO ACID TRANSPORTER-RELATED"/>
    <property type="match status" value="1"/>
</dbReference>
<evidence type="ECO:0000313" key="7">
    <source>
        <dbReference type="Proteomes" id="UP000287601"/>
    </source>
</evidence>
<feature type="transmembrane region" description="Helical" evidence="5">
    <location>
        <begin position="43"/>
        <end position="63"/>
    </location>
</feature>
<comment type="subcellular location">
    <subcellularLocation>
        <location evidence="1">Membrane</location>
        <topology evidence="1">Multi-pass membrane protein</topology>
    </subcellularLocation>
</comment>
<dbReference type="InterPro" id="IPR050367">
    <property type="entry name" value="APC_superfamily"/>
</dbReference>
<reference evidence="6 7" key="1">
    <citation type="submission" date="2019-01" db="EMBL/GenBank/DDBJ databases">
        <title>Draft genomes of a novel of Aminipila strains.</title>
        <authorList>
            <person name="Ma S."/>
        </authorList>
    </citation>
    <scope>NUCLEOTIDE SEQUENCE [LARGE SCALE GENOMIC DNA]</scope>
    <source>
        <strain evidence="7">JN-39</strain>
    </source>
</reference>
<feature type="transmembrane region" description="Helical" evidence="5">
    <location>
        <begin position="15"/>
        <end position="36"/>
    </location>
</feature>
<dbReference type="KEGG" id="amij:EQM06_06955"/>
<name>A0A410PVQ1_9FIRM</name>
<evidence type="ECO:0000256" key="4">
    <source>
        <dbReference type="ARBA" id="ARBA00023136"/>
    </source>
</evidence>
<keyword evidence="4 5" id="KW-0472">Membrane</keyword>
<dbReference type="PANTHER" id="PTHR42770:SF11">
    <property type="entry name" value="INNER MEMBRANE TRANSPORT PROTEIN YBAT"/>
    <property type="match status" value="1"/>
</dbReference>
<evidence type="ECO:0008006" key="8">
    <source>
        <dbReference type="Google" id="ProtNLM"/>
    </source>
</evidence>
<accession>A0A410PVQ1</accession>
<keyword evidence="3 5" id="KW-1133">Transmembrane helix</keyword>
<organism evidence="6 7">
    <name type="scientific">Aminipila luticellarii</name>
    <dbReference type="NCBI Taxonomy" id="2507160"/>
    <lineage>
        <taxon>Bacteria</taxon>
        <taxon>Bacillati</taxon>
        <taxon>Bacillota</taxon>
        <taxon>Clostridia</taxon>
        <taxon>Peptostreptococcales</taxon>
        <taxon>Anaerovoracaceae</taxon>
        <taxon>Aminipila</taxon>
    </lineage>
</organism>
<evidence type="ECO:0000256" key="3">
    <source>
        <dbReference type="ARBA" id="ARBA00022989"/>
    </source>
</evidence>
<keyword evidence="7" id="KW-1185">Reference proteome</keyword>
<evidence type="ECO:0000256" key="5">
    <source>
        <dbReference type="SAM" id="Phobius"/>
    </source>
</evidence>
<keyword evidence="2 5" id="KW-0812">Transmembrane</keyword>
<evidence type="ECO:0000256" key="2">
    <source>
        <dbReference type="ARBA" id="ARBA00022692"/>
    </source>
</evidence>
<proteinExistence type="predicted"/>
<evidence type="ECO:0000256" key="1">
    <source>
        <dbReference type="ARBA" id="ARBA00004141"/>
    </source>
</evidence>
<dbReference type="Proteomes" id="UP000287601">
    <property type="component" value="Chromosome"/>
</dbReference>
<dbReference type="OrthoDB" id="3181223at2"/>
<dbReference type="GO" id="GO:0016020">
    <property type="term" value="C:membrane"/>
    <property type="evidence" value="ECO:0007669"/>
    <property type="project" value="UniProtKB-SubCell"/>
</dbReference>
<sequence length="121" mass="13485">MSTKDLRRDLGRKELFGIATGQVIGAGIMVLVGMGIQMTGRSVSLAFVLSAVWVVLLSIPWIFISSCIRLRGGEYTQAAVLVGDRFAGMYIFIYIFRNLQMTIYTLGFTSYFISLVPEQME</sequence>